<name>A0A6A5Y3T7_9PLEO</name>
<dbReference type="EMBL" id="ML978067">
    <property type="protein sequence ID" value="KAF2019214.1"/>
    <property type="molecule type" value="Genomic_DNA"/>
</dbReference>
<gene>
    <name evidence="1" type="ORF">BU24DRAFT_405917</name>
</gene>
<proteinExistence type="predicted"/>
<evidence type="ECO:0000313" key="2">
    <source>
        <dbReference type="Proteomes" id="UP000799778"/>
    </source>
</evidence>
<dbReference type="Proteomes" id="UP000799778">
    <property type="component" value="Unassembled WGS sequence"/>
</dbReference>
<reference evidence="1" key="1">
    <citation type="journal article" date="2020" name="Stud. Mycol.">
        <title>101 Dothideomycetes genomes: a test case for predicting lifestyles and emergence of pathogens.</title>
        <authorList>
            <person name="Haridas S."/>
            <person name="Albert R."/>
            <person name="Binder M."/>
            <person name="Bloem J."/>
            <person name="Labutti K."/>
            <person name="Salamov A."/>
            <person name="Andreopoulos B."/>
            <person name="Baker S."/>
            <person name="Barry K."/>
            <person name="Bills G."/>
            <person name="Bluhm B."/>
            <person name="Cannon C."/>
            <person name="Castanera R."/>
            <person name="Culley D."/>
            <person name="Daum C."/>
            <person name="Ezra D."/>
            <person name="Gonzalez J."/>
            <person name="Henrissat B."/>
            <person name="Kuo A."/>
            <person name="Liang C."/>
            <person name="Lipzen A."/>
            <person name="Lutzoni F."/>
            <person name="Magnuson J."/>
            <person name="Mondo S."/>
            <person name="Nolan M."/>
            <person name="Ohm R."/>
            <person name="Pangilinan J."/>
            <person name="Park H.-J."/>
            <person name="Ramirez L."/>
            <person name="Alfaro M."/>
            <person name="Sun H."/>
            <person name="Tritt A."/>
            <person name="Yoshinaga Y."/>
            <person name="Zwiers L.-H."/>
            <person name="Turgeon B."/>
            <person name="Goodwin S."/>
            <person name="Spatafora J."/>
            <person name="Crous P."/>
            <person name="Grigoriev I."/>
        </authorList>
    </citation>
    <scope>NUCLEOTIDE SEQUENCE</scope>
    <source>
        <strain evidence="1">CBS 175.79</strain>
    </source>
</reference>
<accession>A0A6A5Y3T7</accession>
<sequence length="295" mass="33784">MSTNPPQNVLPSSLLEYRSTSTVGDKLEAIIAPLVTAFHEGTLTRAWPHKVKGLLPLNDTSKQILRTLNGYRHRSWQDIEVYALDLGPNSGIPPQNTAGSYIDQSIPETMRRSLITFNACTIQNMCLWNTVKELVRKHPDFLAVQWLVVEPKPRHLLLYHDPATSEGRHPRYSTHTILKIIDKHGDSWVVDATGYQFGYPCWFYGWMEYRNNFIDSNELGSMVVYTNYQIAQVLEGGNDVFSRLVTGLRSMFEMIVRRFGYTLRDLDDCDLDQLGKDMALGIREIMEPAEWKGLM</sequence>
<protein>
    <submittedName>
        <fullName evidence="1">Uncharacterized protein</fullName>
    </submittedName>
</protein>
<dbReference type="RefSeq" id="XP_033387553.1">
    <property type="nucleotide sequence ID" value="XM_033525732.1"/>
</dbReference>
<dbReference type="GeneID" id="54283129"/>
<dbReference type="AlphaFoldDB" id="A0A6A5Y3T7"/>
<organism evidence="1 2">
    <name type="scientific">Aaosphaeria arxii CBS 175.79</name>
    <dbReference type="NCBI Taxonomy" id="1450172"/>
    <lineage>
        <taxon>Eukaryota</taxon>
        <taxon>Fungi</taxon>
        <taxon>Dikarya</taxon>
        <taxon>Ascomycota</taxon>
        <taxon>Pezizomycotina</taxon>
        <taxon>Dothideomycetes</taxon>
        <taxon>Pleosporomycetidae</taxon>
        <taxon>Pleosporales</taxon>
        <taxon>Pleosporales incertae sedis</taxon>
        <taxon>Aaosphaeria</taxon>
    </lineage>
</organism>
<dbReference type="OrthoDB" id="3798822at2759"/>
<evidence type="ECO:0000313" key="1">
    <source>
        <dbReference type="EMBL" id="KAF2019214.1"/>
    </source>
</evidence>
<keyword evidence="2" id="KW-1185">Reference proteome</keyword>